<evidence type="ECO:0000256" key="2">
    <source>
        <dbReference type="ARBA" id="ARBA00022730"/>
    </source>
</evidence>
<dbReference type="InterPro" id="IPR005484">
    <property type="entry name" value="Ribosomal_uL18_bac/plant/anim"/>
</dbReference>
<evidence type="ECO:0000256" key="8">
    <source>
        <dbReference type="SAM" id="MobiDB-lite"/>
    </source>
</evidence>
<organism evidence="9 10">
    <name type="scientific">Amycolatopsis viridis</name>
    <dbReference type="NCBI Taxonomy" id="185678"/>
    <lineage>
        <taxon>Bacteria</taxon>
        <taxon>Bacillati</taxon>
        <taxon>Actinomycetota</taxon>
        <taxon>Actinomycetes</taxon>
        <taxon>Pseudonocardiales</taxon>
        <taxon>Pseudonocardiaceae</taxon>
        <taxon>Amycolatopsis</taxon>
    </lineage>
</organism>
<keyword evidence="10" id="KW-1185">Reference proteome</keyword>
<dbReference type="CDD" id="cd00432">
    <property type="entry name" value="Ribosomal_L18_L5e"/>
    <property type="match status" value="1"/>
</dbReference>
<evidence type="ECO:0000256" key="6">
    <source>
        <dbReference type="ARBA" id="ARBA00035197"/>
    </source>
</evidence>
<dbReference type="InterPro" id="IPR057268">
    <property type="entry name" value="Ribosomal_L18"/>
</dbReference>
<dbReference type="HAMAP" id="MF_01337_B">
    <property type="entry name" value="Ribosomal_uL18_B"/>
    <property type="match status" value="1"/>
</dbReference>
<dbReference type="NCBIfam" id="TIGR00060">
    <property type="entry name" value="L18_bact"/>
    <property type="match status" value="1"/>
</dbReference>
<dbReference type="SUPFAM" id="SSF53137">
    <property type="entry name" value="Translational machinery components"/>
    <property type="match status" value="1"/>
</dbReference>
<sequence length="141" mass="15160">MSETQSTLTAQPSTKKRKPVGKDISTRRRVAKARRHFRLRKKVGGTAVRPRLVIHRSSRHITVQVIDDVAGHTLASASSLEADVRALEGDKKAKAAKVGELVAARAKGAGISSVVFDRGGNRYHGRIAALADAAREAGLEF</sequence>
<protein>
    <recommendedName>
        <fullName evidence="6 7">Large ribosomal subunit protein uL18</fullName>
    </recommendedName>
</protein>
<gene>
    <name evidence="7" type="primary">rplR</name>
    <name evidence="9" type="ORF">FHX46_005204</name>
</gene>
<reference evidence="9 10" key="1">
    <citation type="submission" date="2020-03" db="EMBL/GenBank/DDBJ databases">
        <title>Sequencing the genomes of 1000 actinobacteria strains.</title>
        <authorList>
            <person name="Klenk H.-P."/>
        </authorList>
    </citation>
    <scope>NUCLEOTIDE SEQUENCE [LARGE SCALE GENOMIC DNA]</scope>
    <source>
        <strain evidence="9 10">DSM 45668</strain>
    </source>
</reference>
<evidence type="ECO:0000256" key="5">
    <source>
        <dbReference type="ARBA" id="ARBA00023274"/>
    </source>
</evidence>
<evidence type="ECO:0000313" key="10">
    <source>
        <dbReference type="Proteomes" id="UP000754495"/>
    </source>
</evidence>
<evidence type="ECO:0000256" key="7">
    <source>
        <dbReference type="HAMAP-Rule" id="MF_01337"/>
    </source>
</evidence>
<keyword evidence="5 7" id="KW-0687">Ribonucleoprotein</keyword>
<dbReference type="GO" id="GO:0005840">
    <property type="term" value="C:ribosome"/>
    <property type="evidence" value="ECO:0007669"/>
    <property type="project" value="UniProtKB-KW"/>
</dbReference>
<dbReference type="PANTHER" id="PTHR12899:SF3">
    <property type="entry name" value="LARGE RIBOSOMAL SUBUNIT PROTEIN UL18M"/>
    <property type="match status" value="1"/>
</dbReference>
<comment type="subunit">
    <text evidence="7">Part of the 50S ribosomal subunit; part of the 5S rRNA/L5/L18/L25 subcomplex. Contacts the 5S and 23S rRNAs.</text>
</comment>
<dbReference type="PANTHER" id="PTHR12899">
    <property type="entry name" value="39S RIBOSOMAL PROTEIN L18, MITOCHONDRIAL"/>
    <property type="match status" value="1"/>
</dbReference>
<evidence type="ECO:0000256" key="4">
    <source>
        <dbReference type="ARBA" id="ARBA00022980"/>
    </source>
</evidence>
<comment type="caution">
    <text evidence="9">The sequence shown here is derived from an EMBL/GenBank/DDBJ whole genome shotgun (WGS) entry which is preliminary data.</text>
</comment>
<evidence type="ECO:0000256" key="1">
    <source>
        <dbReference type="ARBA" id="ARBA00007116"/>
    </source>
</evidence>
<dbReference type="RefSeq" id="WP_167120141.1">
    <property type="nucleotide sequence ID" value="NZ_JAANOU010000001.1"/>
</dbReference>
<dbReference type="Gene3D" id="3.30.420.100">
    <property type="match status" value="1"/>
</dbReference>
<evidence type="ECO:0000313" key="9">
    <source>
        <dbReference type="EMBL" id="NIH82674.1"/>
    </source>
</evidence>
<comment type="similarity">
    <text evidence="1 7">Belongs to the universal ribosomal protein uL18 family.</text>
</comment>
<dbReference type="EMBL" id="JAANOU010000001">
    <property type="protein sequence ID" value="NIH82674.1"/>
    <property type="molecule type" value="Genomic_DNA"/>
</dbReference>
<keyword evidence="3 7" id="KW-0694">RNA-binding</keyword>
<evidence type="ECO:0000256" key="3">
    <source>
        <dbReference type="ARBA" id="ARBA00022884"/>
    </source>
</evidence>
<feature type="region of interest" description="Disordered" evidence="8">
    <location>
        <begin position="1"/>
        <end position="23"/>
    </location>
</feature>
<dbReference type="InterPro" id="IPR004389">
    <property type="entry name" value="Ribosomal_uL18_bac-type"/>
</dbReference>
<dbReference type="Proteomes" id="UP000754495">
    <property type="component" value="Unassembled WGS sequence"/>
</dbReference>
<keyword evidence="4 7" id="KW-0689">Ribosomal protein</keyword>
<feature type="compositionally biased region" description="Polar residues" evidence="8">
    <location>
        <begin position="1"/>
        <end position="13"/>
    </location>
</feature>
<name>A0ABX0T212_9PSEU</name>
<dbReference type="Pfam" id="PF00861">
    <property type="entry name" value="Ribosomal_L18p"/>
    <property type="match status" value="1"/>
</dbReference>
<proteinExistence type="inferred from homology"/>
<keyword evidence="2 7" id="KW-0699">rRNA-binding</keyword>
<accession>A0ABX0T212</accession>
<comment type="function">
    <text evidence="7">This is one of the proteins that bind and probably mediate the attachment of the 5S RNA into the large ribosomal subunit, where it forms part of the central protuberance.</text>
</comment>